<dbReference type="InterPro" id="IPR058712">
    <property type="entry name" value="SRA_ScoMcrA"/>
</dbReference>
<name>A0ABR9KNI5_9ACTN</name>
<proteinExistence type="predicted"/>
<reference evidence="2 3" key="1">
    <citation type="submission" date="2020-10" db="EMBL/GenBank/DDBJ databases">
        <title>Sequencing the genomes of 1000 actinobacteria strains.</title>
        <authorList>
            <person name="Klenk H.-P."/>
        </authorList>
    </citation>
    <scope>NUCLEOTIDE SEQUENCE [LARGE SCALE GENOMIC DNA]</scope>
    <source>
        <strain evidence="2 3">DSM 43748</strain>
    </source>
</reference>
<evidence type="ECO:0000313" key="2">
    <source>
        <dbReference type="EMBL" id="MBE1563596.1"/>
    </source>
</evidence>
<dbReference type="SUPFAM" id="SSF88697">
    <property type="entry name" value="PUA domain-like"/>
    <property type="match status" value="1"/>
</dbReference>
<dbReference type="EMBL" id="JADBEF010000001">
    <property type="protein sequence ID" value="MBE1563596.1"/>
    <property type="molecule type" value="Genomic_DNA"/>
</dbReference>
<evidence type="ECO:0000313" key="3">
    <source>
        <dbReference type="Proteomes" id="UP000661607"/>
    </source>
</evidence>
<dbReference type="RefSeq" id="WP_192778142.1">
    <property type="nucleotide sequence ID" value="NZ_BAAASY010000006.1"/>
</dbReference>
<comment type="caution">
    <text evidence="2">The sequence shown here is derived from an EMBL/GenBank/DDBJ whole genome shotgun (WGS) entry which is preliminary data.</text>
</comment>
<keyword evidence="3" id="KW-1185">Reference proteome</keyword>
<feature type="domain" description="ScoMcrA-like SRA" evidence="1">
    <location>
        <begin position="163"/>
        <end position="289"/>
    </location>
</feature>
<dbReference type="Proteomes" id="UP000661607">
    <property type="component" value="Unassembled WGS sequence"/>
</dbReference>
<gene>
    <name evidence="2" type="ORF">H4W81_006375</name>
</gene>
<sequence>MPAWVLVCNPAKFDLVGMRRDGKKPQDWTIGRYRGEISPGEPFALWLTGSSGGIAAFGEIAGAPYEANDSADADYWADPPTGQRWVVPILITSWVEPVLPRDTVRGDSLLAGATLLTQPFASNPHRLSETQWHRLMTLVTQSGQPLAMQDSGGWQLEPGQKIRRVELHERYGGSGQGGISPSRSTPNILIFTDPSSGHEHGYYDEWAEDGTFRYTGEGQTGDQTFTRGNKAIRDHAQDGRALRLFEGSRGEVRYVGEFVLDPTTPWSYGRAPETGGGPERQVIRFHMLRTGAPVLRPEVAVGVGYREADEDVVPVPTTPAPNTELNGRNLRAHRRLQNLLASELRARGIEPLSPGPADPDFDLAWRPDVDCLTVCEIKSLTRANEINQLRLGLGQVLDYVDQLGHRAERVLGVLWIEREPSDDRWVALCQRAGIRLAWPGLEQEITRLKK</sequence>
<protein>
    <recommendedName>
        <fullName evidence="1">ScoMcrA-like SRA domain-containing protein</fullName>
    </recommendedName>
</protein>
<evidence type="ECO:0000259" key="1">
    <source>
        <dbReference type="Pfam" id="PF26348"/>
    </source>
</evidence>
<dbReference type="Pfam" id="PF26348">
    <property type="entry name" value="SRA_ScoMcrA"/>
    <property type="match status" value="1"/>
</dbReference>
<organism evidence="2 3">
    <name type="scientific">Nonomuraea africana</name>
    <dbReference type="NCBI Taxonomy" id="46171"/>
    <lineage>
        <taxon>Bacteria</taxon>
        <taxon>Bacillati</taxon>
        <taxon>Actinomycetota</taxon>
        <taxon>Actinomycetes</taxon>
        <taxon>Streptosporangiales</taxon>
        <taxon>Streptosporangiaceae</taxon>
        <taxon>Nonomuraea</taxon>
    </lineage>
</organism>
<accession>A0ABR9KNI5</accession>
<dbReference type="InterPro" id="IPR015947">
    <property type="entry name" value="PUA-like_sf"/>
</dbReference>